<dbReference type="Proteomes" id="UP000488956">
    <property type="component" value="Unassembled WGS sequence"/>
</dbReference>
<dbReference type="InterPro" id="IPR017853">
    <property type="entry name" value="GH"/>
</dbReference>
<evidence type="ECO:0000256" key="2">
    <source>
        <dbReference type="ARBA" id="ARBA00022801"/>
    </source>
</evidence>
<evidence type="ECO:0000313" key="13">
    <source>
        <dbReference type="EMBL" id="KAE9249070.1"/>
    </source>
</evidence>
<evidence type="ECO:0000313" key="14">
    <source>
        <dbReference type="EMBL" id="KAE9323113.1"/>
    </source>
</evidence>
<evidence type="ECO:0000313" key="10">
    <source>
        <dbReference type="EMBL" id="KAE9129955.1"/>
    </source>
</evidence>
<keyword evidence="6" id="KW-0732">Signal</keyword>
<dbReference type="PANTHER" id="PTHR10353:SF36">
    <property type="entry name" value="LP05116P"/>
    <property type="match status" value="1"/>
</dbReference>
<dbReference type="EMBL" id="QXFY01000131">
    <property type="protein sequence ID" value="KAE9355526.1"/>
    <property type="molecule type" value="Genomic_DNA"/>
</dbReference>
<proteinExistence type="inferred from homology"/>
<dbReference type="PANTHER" id="PTHR10353">
    <property type="entry name" value="GLYCOSYL HYDROLASE"/>
    <property type="match status" value="1"/>
</dbReference>
<feature type="chain" id="PRO_5036163901" description="Beta-glucosidase 32" evidence="6">
    <location>
        <begin position="26"/>
        <end position="587"/>
    </location>
</feature>
<evidence type="ECO:0000256" key="5">
    <source>
        <dbReference type="SAM" id="Phobius"/>
    </source>
</evidence>
<dbReference type="Proteomes" id="UP000486351">
    <property type="component" value="Unassembled WGS sequence"/>
</dbReference>
<evidence type="ECO:0000313" key="24">
    <source>
        <dbReference type="Proteomes" id="UP000488956"/>
    </source>
</evidence>
<dbReference type="EMBL" id="QXGB01000156">
    <property type="protein sequence ID" value="KAE9227384.1"/>
    <property type="molecule type" value="Genomic_DNA"/>
</dbReference>
<dbReference type="Gene3D" id="3.20.20.80">
    <property type="entry name" value="Glycosidases"/>
    <property type="match status" value="1"/>
</dbReference>
<dbReference type="Proteomes" id="UP000440732">
    <property type="component" value="Unassembled WGS sequence"/>
</dbReference>
<evidence type="ECO:0000256" key="3">
    <source>
        <dbReference type="ARBA" id="ARBA00023295"/>
    </source>
</evidence>
<dbReference type="Proteomes" id="UP000441208">
    <property type="component" value="Unassembled WGS sequence"/>
</dbReference>
<dbReference type="Proteomes" id="UP000429523">
    <property type="component" value="Unassembled WGS sequence"/>
</dbReference>
<name>A0A6A3FHR0_9STRA</name>
<dbReference type="GO" id="GO:0005975">
    <property type="term" value="P:carbohydrate metabolic process"/>
    <property type="evidence" value="ECO:0007669"/>
    <property type="project" value="InterPro"/>
</dbReference>
<evidence type="ECO:0000313" key="20">
    <source>
        <dbReference type="Proteomes" id="UP000440732"/>
    </source>
</evidence>
<accession>A0A6A3FHR0</accession>
<dbReference type="AlphaFoldDB" id="A0A6A3FHR0"/>
<evidence type="ECO:0000313" key="21">
    <source>
        <dbReference type="Proteomes" id="UP000441208"/>
    </source>
</evidence>
<dbReference type="EMBL" id="QXGD01000179">
    <property type="protein sequence ID" value="KAE9249070.1"/>
    <property type="molecule type" value="Genomic_DNA"/>
</dbReference>
<feature type="signal peptide" evidence="6">
    <location>
        <begin position="1"/>
        <end position="25"/>
    </location>
</feature>
<dbReference type="EMBL" id="QXFW01000115">
    <property type="protein sequence ID" value="KAE9024498.1"/>
    <property type="molecule type" value="Genomic_DNA"/>
</dbReference>
<evidence type="ECO:0000313" key="22">
    <source>
        <dbReference type="Proteomes" id="UP000460718"/>
    </source>
</evidence>
<dbReference type="EMBL" id="QXFZ01000155">
    <property type="protein sequence ID" value="KAE9129739.1"/>
    <property type="molecule type" value="Genomic_DNA"/>
</dbReference>
<dbReference type="GO" id="GO:0008422">
    <property type="term" value="F:beta-glucosidase activity"/>
    <property type="evidence" value="ECO:0007669"/>
    <property type="project" value="TreeGrafter"/>
</dbReference>
<dbReference type="Proteomes" id="UP000433483">
    <property type="component" value="Unassembled WGS sequence"/>
</dbReference>
<dbReference type="Proteomes" id="UP000437068">
    <property type="component" value="Unassembled WGS sequence"/>
</dbReference>
<dbReference type="EMBL" id="QXFX01000133">
    <property type="protein sequence ID" value="KAE9129955.1"/>
    <property type="molecule type" value="Genomic_DNA"/>
</dbReference>
<keyword evidence="5" id="KW-0472">Membrane</keyword>
<gene>
    <name evidence="14" type="ORF">PF001_g4067</name>
    <name evidence="13" type="ORF">PF002_g5477</name>
    <name evidence="12" type="ORF">PF005_g4733</name>
    <name evidence="11" type="ORF">PF006_g3669</name>
    <name evidence="9" type="ORF">PF007_g4770</name>
    <name evidence="15" type="ORF">PF008_g4016</name>
    <name evidence="7" type="ORF">PF009_g5082</name>
    <name evidence="10" type="ORF">PF010_g4004</name>
    <name evidence="8" type="ORF">PF011_g3469</name>
</gene>
<keyword evidence="17" id="KW-1185">Reference proteome</keyword>
<reference evidence="16 17" key="1">
    <citation type="submission" date="2018-08" db="EMBL/GenBank/DDBJ databases">
        <title>Genomic investigation of the strawberry pathogen Phytophthora fragariae indicates pathogenicity is determined by transcriptional variation in three key races.</title>
        <authorList>
            <person name="Adams T.M."/>
            <person name="Armitage A.D."/>
            <person name="Sobczyk M.K."/>
            <person name="Bates H.J."/>
            <person name="Dunwell J.M."/>
            <person name="Nellist C.F."/>
            <person name="Harrison R.J."/>
        </authorList>
    </citation>
    <scope>NUCLEOTIDE SEQUENCE [LARGE SCALE GENOMIC DNA]</scope>
    <source>
        <strain evidence="14 18">A4</strain>
        <strain evidence="13 19">BC-1</strain>
        <strain evidence="12 17">NOV-27</strain>
        <strain evidence="11 20">NOV-5</strain>
        <strain evidence="9 21">NOV-71</strain>
        <strain evidence="15 23">NOV-77</strain>
        <strain evidence="7 16">NOV-9</strain>
        <strain evidence="10 24">ONT-3</strain>
        <strain evidence="8 22">SCRP245</strain>
    </source>
</reference>
<dbReference type="EMBL" id="QXGF01000165">
    <property type="protein sequence ID" value="KAE8945249.1"/>
    <property type="molecule type" value="Genomic_DNA"/>
</dbReference>
<evidence type="ECO:0000313" key="23">
    <source>
        <dbReference type="Proteomes" id="UP000486351"/>
    </source>
</evidence>
<evidence type="ECO:0000256" key="4">
    <source>
        <dbReference type="RuleBase" id="RU003690"/>
    </source>
</evidence>
<evidence type="ECO:0000313" key="16">
    <source>
        <dbReference type="Proteomes" id="UP000429523"/>
    </source>
</evidence>
<comment type="caution">
    <text evidence="7">The sequence shown here is derived from an EMBL/GenBank/DDBJ whole genome shotgun (WGS) entry which is preliminary data.</text>
</comment>
<comment type="similarity">
    <text evidence="1 4">Belongs to the glycosyl hydrolase 1 family.</text>
</comment>
<dbReference type="InterPro" id="IPR001360">
    <property type="entry name" value="Glyco_hydro_1"/>
</dbReference>
<evidence type="ECO:0000313" key="9">
    <source>
        <dbReference type="EMBL" id="KAE9129739.1"/>
    </source>
</evidence>
<protein>
    <recommendedName>
        <fullName evidence="25">Beta-glucosidase 32</fullName>
    </recommendedName>
</protein>
<dbReference type="EMBL" id="QXGA01000120">
    <property type="protein sequence ID" value="KAE9152071.1"/>
    <property type="molecule type" value="Genomic_DNA"/>
</dbReference>
<evidence type="ECO:0000313" key="17">
    <source>
        <dbReference type="Proteomes" id="UP000433483"/>
    </source>
</evidence>
<evidence type="ECO:0000256" key="1">
    <source>
        <dbReference type="ARBA" id="ARBA00010838"/>
    </source>
</evidence>
<dbReference type="SUPFAM" id="SSF51445">
    <property type="entry name" value="(Trans)glycosidases"/>
    <property type="match status" value="1"/>
</dbReference>
<keyword evidence="3" id="KW-0326">Glycosidase</keyword>
<dbReference type="FunFam" id="3.20.20.80:FF:000099">
    <property type="entry name" value="Lactase-phlorizin hydrolase, putative"/>
    <property type="match status" value="1"/>
</dbReference>
<evidence type="ECO:0000313" key="7">
    <source>
        <dbReference type="EMBL" id="KAE8945249.1"/>
    </source>
</evidence>
<dbReference type="Pfam" id="PF00232">
    <property type="entry name" value="Glyco_hydro_1"/>
    <property type="match status" value="1"/>
</dbReference>
<sequence length="587" mass="65573">MPPRVSVLLALCLGVVLHITSAVAAAEPRCFPPDFLFGTATAAFQVEGAWNVSGREPSIWDDLCRSQRGLQCADVADDFFHRYHTDVGRMAAMGLSSFRFSISWSRVMHWDPHERRMRPNARGLAFYHALLDDLQTRGLQPIATLYHFDLPLTLQTQLEPKGWLNPDIVTHFEDFAALAFREYGQKVKYWATFNEPLTFISGGYGSCDDAPGGMEPSSTNTYTVAHNVLLSHAKAVKLFRELKQGEASVVAVDARIGIVLNAEFGYPVEQSNAGDVAAAERKMQFDLGWFLTPIVTGDYPQIMRERVGERLPRFSAEEAALVKGSYDVLMLNHYYSRVVTDCGSQRAVITCEELPLGHARDRGIDDTRAPNGARAPPASSPECSWLAGYPEGYLDTIKWMHAKDPSTEILLTENGWCGNEQVENLDQLWYFQAYVEQVYKAVVEEKIPILGYTAWSFLDNNEWGSYKPRFGLHYVNFTATELTRIPRPAAKWFAHLSTTKCLDGWDIDAVQMDAEEKQEAAAPHEKMRNPEAGGNDEGVPWSLAEVIILIVLGVIVLAAITCEAMRELRLSSQGSPEELQVLITVED</sequence>
<dbReference type="Proteomes" id="UP000460718">
    <property type="component" value="Unassembled WGS sequence"/>
</dbReference>
<dbReference type="InterPro" id="IPR033132">
    <property type="entry name" value="GH_1_N_CS"/>
</dbReference>
<feature type="transmembrane region" description="Helical" evidence="5">
    <location>
        <begin position="539"/>
        <end position="560"/>
    </location>
</feature>
<dbReference type="PROSITE" id="PS00653">
    <property type="entry name" value="GLYCOSYL_HYDROL_F1_2"/>
    <property type="match status" value="1"/>
</dbReference>
<evidence type="ECO:0000256" key="6">
    <source>
        <dbReference type="SAM" id="SignalP"/>
    </source>
</evidence>
<dbReference type="OrthoDB" id="65569at2759"/>
<evidence type="ECO:0000313" key="11">
    <source>
        <dbReference type="EMBL" id="KAE9152071.1"/>
    </source>
</evidence>
<keyword evidence="5" id="KW-0812">Transmembrane</keyword>
<keyword evidence="2" id="KW-0378">Hydrolase</keyword>
<evidence type="ECO:0000313" key="8">
    <source>
        <dbReference type="EMBL" id="KAE9024498.1"/>
    </source>
</evidence>
<dbReference type="EMBL" id="QXGE01000135">
    <property type="protein sequence ID" value="KAE9323113.1"/>
    <property type="molecule type" value="Genomic_DNA"/>
</dbReference>
<evidence type="ECO:0008006" key="25">
    <source>
        <dbReference type="Google" id="ProtNLM"/>
    </source>
</evidence>
<evidence type="ECO:0000313" key="15">
    <source>
        <dbReference type="EMBL" id="KAE9355526.1"/>
    </source>
</evidence>
<evidence type="ECO:0000313" key="12">
    <source>
        <dbReference type="EMBL" id="KAE9227384.1"/>
    </source>
</evidence>
<evidence type="ECO:0000313" key="19">
    <source>
        <dbReference type="Proteomes" id="UP000440367"/>
    </source>
</evidence>
<dbReference type="PRINTS" id="PR00131">
    <property type="entry name" value="GLHYDRLASE1"/>
</dbReference>
<dbReference type="Proteomes" id="UP000440367">
    <property type="component" value="Unassembled WGS sequence"/>
</dbReference>
<organism evidence="7 16">
    <name type="scientific">Phytophthora fragariae</name>
    <dbReference type="NCBI Taxonomy" id="53985"/>
    <lineage>
        <taxon>Eukaryota</taxon>
        <taxon>Sar</taxon>
        <taxon>Stramenopiles</taxon>
        <taxon>Oomycota</taxon>
        <taxon>Peronosporomycetes</taxon>
        <taxon>Peronosporales</taxon>
        <taxon>Peronosporaceae</taxon>
        <taxon>Phytophthora</taxon>
    </lineage>
</organism>
<evidence type="ECO:0000313" key="18">
    <source>
        <dbReference type="Proteomes" id="UP000437068"/>
    </source>
</evidence>
<keyword evidence="5" id="KW-1133">Transmembrane helix</keyword>